<dbReference type="GO" id="GO:0004540">
    <property type="term" value="F:RNA nuclease activity"/>
    <property type="evidence" value="ECO:0007669"/>
    <property type="project" value="InterPro"/>
</dbReference>
<evidence type="ECO:0000256" key="5">
    <source>
        <dbReference type="ARBA" id="ARBA00022842"/>
    </source>
</evidence>
<dbReference type="HAMAP" id="MF_00265">
    <property type="entry name" value="VapC_Nob1"/>
    <property type="match status" value="1"/>
</dbReference>
<keyword evidence="3 6" id="KW-0479">Metal-binding</keyword>
<feature type="domain" description="PIN" evidence="8">
    <location>
        <begin position="4"/>
        <end position="122"/>
    </location>
</feature>
<dbReference type="Proteomes" id="UP000308760">
    <property type="component" value="Unassembled WGS sequence"/>
</dbReference>
<dbReference type="GO" id="GO:0000287">
    <property type="term" value="F:magnesium ion binding"/>
    <property type="evidence" value="ECO:0007669"/>
    <property type="project" value="UniProtKB-UniRule"/>
</dbReference>
<keyword evidence="6" id="KW-0800">Toxin</keyword>
<evidence type="ECO:0000256" key="6">
    <source>
        <dbReference type="HAMAP-Rule" id="MF_00265"/>
    </source>
</evidence>
<reference evidence="9 10" key="2">
    <citation type="submission" date="2019-05" db="EMBL/GenBank/DDBJ databases">
        <title>Glycomyces buryatensis sp. nov.</title>
        <authorList>
            <person name="Nikitina E."/>
        </authorList>
    </citation>
    <scope>NUCLEOTIDE SEQUENCE [LARGE SCALE GENOMIC DNA]</scope>
    <source>
        <strain evidence="9 10">18</strain>
    </source>
</reference>
<evidence type="ECO:0000256" key="1">
    <source>
        <dbReference type="ARBA" id="ARBA00022649"/>
    </source>
</evidence>
<sequence length="220" mass="24011">MSLVVDTGPLYAYIDADDQHHAACLDLLENYPGALIVPTLAITEAAYLISTRLGTEAEVRFLGDLAAGVFAVEPVHPSDWLRIAQLTSMYSNLPLGTVDASVVATAERLNITTVATVDLRHFNVVRPKHCTHFEIKPSALWPGRASRGRARVLLRWCWSTGCGRRPPATPRSGRRTGPIPRRAGGGPRTRSHRCAPSGPRKRRRCRGRRRPPAASAGPGR</sequence>
<evidence type="ECO:0000256" key="7">
    <source>
        <dbReference type="SAM" id="MobiDB-lite"/>
    </source>
</evidence>
<evidence type="ECO:0000313" key="10">
    <source>
        <dbReference type="Proteomes" id="UP000308760"/>
    </source>
</evidence>
<comment type="function">
    <text evidence="6">Toxic component of a toxin-antitoxin (TA) system. An RNase.</text>
</comment>
<organism evidence="9 10">
    <name type="scientific">Glycomyces buryatensis</name>
    <dbReference type="NCBI Taxonomy" id="2570927"/>
    <lineage>
        <taxon>Bacteria</taxon>
        <taxon>Bacillati</taxon>
        <taxon>Actinomycetota</taxon>
        <taxon>Actinomycetes</taxon>
        <taxon>Glycomycetales</taxon>
        <taxon>Glycomycetaceae</taxon>
        <taxon>Glycomyces</taxon>
    </lineage>
</organism>
<protein>
    <recommendedName>
        <fullName evidence="6">Ribonuclease VapC</fullName>
        <shortName evidence="6">RNase VapC</shortName>
        <ecNumber evidence="6">3.1.-.-</ecNumber>
    </recommendedName>
    <alternativeName>
        <fullName evidence="6">Toxin VapC</fullName>
    </alternativeName>
</protein>
<dbReference type="InterPro" id="IPR022907">
    <property type="entry name" value="VapC_family"/>
</dbReference>
<keyword evidence="4 6" id="KW-0378">Hydrolase</keyword>
<dbReference type="Gene3D" id="3.40.50.1010">
    <property type="entry name" value="5'-nuclease"/>
    <property type="match status" value="1"/>
</dbReference>
<dbReference type="EMBL" id="STGY01000001">
    <property type="protein sequence ID" value="THV43659.1"/>
    <property type="molecule type" value="Genomic_DNA"/>
</dbReference>
<comment type="caution">
    <text evidence="9">The sequence shown here is derived from an EMBL/GenBank/DDBJ whole genome shotgun (WGS) entry which is preliminary data.</text>
</comment>
<dbReference type="EC" id="3.1.-.-" evidence="6"/>
<feature type="binding site" evidence="6">
    <location>
        <position position="6"/>
    </location>
    <ligand>
        <name>Mg(2+)</name>
        <dbReference type="ChEBI" id="CHEBI:18420"/>
    </ligand>
</feature>
<feature type="region of interest" description="Disordered" evidence="7">
    <location>
        <begin position="165"/>
        <end position="220"/>
    </location>
</feature>
<name>A0A4S8QQF2_9ACTN</name>
<evidence type="ECO:0000259" key="8">
    <source>
        <dbReference type="Pfam" id="PF01850"/>
    </source>
</evidence>
<evidence type="ECO:0000256" key="4">
    <source>
        <dbReference type="ARBA" id="ARBA00022801"/>
    </source>
</evidence>
<dbReference type="GO" id="GO:0016787">
    <property type="term" value="F:hydrolase activity"/>
    <property type="evidence" value="ECO:0007669"/>
    <property type="project" value="UniProtKB-KW"/>
</dbReference>
<accession>A0A4S8QQF2</accession>
<feature type="compositionally biased region" description="Basic residues" evidence="7">
    <location>
        <begin position="189"/>
        <end position="211"/>
    </location>
</feature>
<dbReference type="InterPro" id="IPR002716">
    <property type="entry name" value="PIN_dom"/>
</dbReference>
<keyword evidence="2 6" id="KW-0540">Nuclease</keyword>
<keyword evidence="10" id="KW-1185">Reference proteome</keyword>
<dbReference type="GO" id="GO:0090729">
    <property type="term" value="F:toxin activity"/>
    <property type="evidence" value="ECO:0007669"/>
    <property type="project" value="UniProtKB-KW"/>
</dbReference>
<evidence type="ECO:0000256" key="3">
    <source>
        <dbReference type="ARBA" id="ARBA00022723"/>
    </source>
</evidence>
<dbReference type="InterPro" id="IPR029060">
    <property type="entry name" value="PIN-like_dom_sf"/>
</dbReference>
<evidence type="ECO:0000256" key="2">
    <source>
        <dbReference type="ARBA" id="ARBA00022722"/>
    </source>
</evidence>
<feature type="binding site" evidence="6">
    <location>
        <position position="99"/>
    </location>
    <ligand>
        <name>Mg(2+)</name>
        <dbReference type="ChEBI" id="CHEBI:18420"/>
    </ligand>
</feature>
<dbReference type="AlphaFoldDB" id="A0A4S8QQF2"/>
<gene>
    <name evidence="6" type="primary">vapC</name>
    <name evidence="9" type="ORF">FAB82_00880</name>
</gene>
<keyword evidence="1 6" id="KW-1277">Toxin-antitoxin system</keyword>
<dbReference type="OrthoDB" id="32665at2"/>
<comment type="cofactor">
    <cofactor evidence="6">
        <name>Mg(2+)</name>
        <dbReference type="ChEBI" id="CHEBI:18420"/>
    </cofactor>
</comment>
<evidence type="ECO:0000313" key="9">
    <source>
        <dbReference type="EMBL" id="THV43659.1"/>
    </source>
</evidence>
<proteinExistence type="inferred from homology"/>
<dbReference type="SUPFAM" id="SSF88723">
    <property type="entry name" value="PIN domain-like"/>
    <property type="match status" value="1"/>
</dbReference>
<comment type="similarity">
    <text evidence="6">Belongs to the PINc/VapC protein family.</text>
</comment>
<keyword evidence="5 6" id="KW-0460">Magnesium</keyword>
<reference evidence="10" key="1">
    <citation type="submission" date="2019-04" db="EMBL/GenBank/DDBJ databases">
        <title>Nocardioides xinjiangensis sp. nov.</title>
        <authorList>
            <person name="Liu S."/>
        </authorList>
    </citation>
    <scope>NUCLEOTIDE SEQUENCE [LARGE SCALE GENOMIC DNA]</scope>
    <source>
        <strain evidence="10">18</strain>
    </source>
</reference>
<dbReference type="Pfam" id="PF01850">
    <property type="entry name" value="PIN"/>
    <property type="match status" value="1"/>
</dbReference>